<dbReference type="SMART" id="SM00487">
    <property type="entry name" value="DEXDc"/>
    <property type="match status" value="1"/>
</dbReference>
<dbReference type="GO" id="GO:0003724">
    <property type="term" value="F:RNA helicase activity"/>
    <property type="evidence" value="ECO:0007669"/>
    <property type="project" value="InterPro"/>
</dbReference>
<keyword evidence="1 7" id="KW-0547">Nucleotide-binding</keyword>
<evidence type="ECO:0000259" key="8">
    <source>
        <dbReference type="PROSITE" id="PS51192"/>
    </source>
</evidence>
<dbReference type="EMBL" id="CP013650">
    <property type="protein sequence ID" value="ALS97448.1"/>
    <property type="molecule type" value="Genomic_DNA"/>
</dbReference>
<dbReference type="PROSITE" id="PS51194">
    <property type="entry name" value="HELICASE_CTER"/>
    <property type="match status" value="1"/>
</dbReference>
<dbReference type="AlphaFoldDB" id="A0A0U3AWW1"/>
<dbReference type="Pfam" id="PF00271">
    <property type="entry name" value="Helicase_C"/>
    <property type="match status" value="1"/>
</dbReference>
<dbReference type="InterPro" id="IPR014014">
    <property type="entry name" value="RNA_helicase_DEAD_Q_motif"/>
</dbReference>
<dbReference type="InterPro" id="IPR012677">
    <property type="entry name" value="Nucleotide-bd_a/b_plait_sf"/>
</dbReference>
<dbReference type="InterPro" id="IPR044742">
    <property type="entry name" value="DEAD/DEAH_RhlB"/>
</dbReference>
<organism evidence="11 12">
    <name type="scientific">Lacimicrobium alkaliphilum</name>
    <dbReference type="NCBI Taxonomy" id="1526571"/>
    <lineage>
        <taxon>Bacteria</taxon>
        <taxon>Pseudomonadati</taxon>
        <taxon>Pseudomonadota</taxon>
        <taxon>Gammaproteobacteria</taxon>
        <taxon>Alteromonadales</taxon>
        <taxon>Alteromonadaceae</taxon>
        <taxon>Lacimicrobium</taxon>
    </lineage>
</organism>
<keyword evidence="2 7" id="KW-0378">Hydrolase</keyword>
<evidence type="ECO:0000256" key="7">
    <source>
        <dbReference type="RuleBase" id="RU000492"/>
    </source>
</evidence>
<dbReference type="PROSITE" id="PS51195">
    <property type="entry name" value="Q_MOTIF"/>
    <property type="match status" value="1"/>
</dbReference>
<dbReference type="GO" id="GO:0005524">
    <property type="term" value="F:ATP binding"/>
    <property type="evidence" value="ECO:0007669"/>
    <property type="project" value="UniProtKB-KW"/>
</dbReference>
<evidence type="ECO:0000256" key="2">
    <source>
        <dbReference type="ARBA" id="ARBA00022801"/>
    </source>
</evidence>
<dbReference type="Gene3D" id="3.40.50.300">
    <property type="entry name" value="P-loop containing nucleotide triphosphate hydrolases"/>
    <property type="match status" value="2"/>
</dbReference>
<dbReference type="CDD" id="cd00268">
    <property type="entry name" value="DEADc"/>
    <property type="match status" value="1"/>
</dbReference>
<dbReference type="InterPro" id="IPR050079">
    <property type="entry name" value="DEAD_box_RNA_helicase"/>
</dbReference>
<dbReference type="PANTHER" id="PTHR47959">
    <property type="entry name" value="ATP-DEPENDENT RNA HELICASE RHLE-RELATED"/>
    <property type="match status" value="1"/>
</dbReference>
<dbReference type="PROSITE" id="PS51192">
    <property type="entry name" value="HELICASE_ATP_BIND_1"/>
    <property type="match status" value="1"/>
</dbReference>
<accession>A0A0U3AWW1</accession>
<comment type="similarity">
    <text evidence="5 7">Belongs to the DEAD box helicase family.</text>
</comment>
<dbReference type="Gene3D" id="3.30.70.330">
    <property type="match status" value="1"/>
</dbReference>
<dbReference type="InterPro" id="IPR001650">
    <property type="entry name" value="Helicase_C-like"/>
</dbReference>
<dbReference type="GO" id="GO:0016787">
    <property type="term" value="F:hydrolase activity"/>
    <property type="evidence" value="ECO:0007669"/>
    <property type="project" value="UniProtKB-KW"/>
</dbReference>
<dbReference type="NCBIfam" id="NF008744">
    <property type="entry name" value="PRK11776.1"/>
    <property type="match status" value="1"/>
</dbReference>
<dbReference type="Pfam" id="PF03880">
    <property type="entry name" value="DbpA"/>
    <property type="match status" value="1"/>
</dbReference>
<name>A0A0U3AWW1_9ALTE</name>
<protein>
    <submittedName>
        <fullName evidence="11">ATP-dependent RNA helicase</fullName>
    </submittedName>
</protein>
<reference evidence="11 12" key="1">
    <citation type="submission" date="2015-12" db="EMBL/GenBank/DDBJ databases">
        <title>Complete genome of Lacimicrobium alkaliphilum KCTC 32984.</title>
        <authorList>
            <person name="Kim S.-G."/>
            <person name="Lee Y.-J."/>
        </authorList>
    </citation>
    <scope>NUCLEOTIDE SEQUENCE [LARGE SCALE GENOMIC DNA]</scope>
    <source>
        <strain evidence="11 12">YelD216</strain>
    </source>
</reference>
<proteinExistence type="inferred from homology"/>
<dbReference type="SUPFAM" id="SSF52540">
    <property type="entry name" value="P-loop containing nucleoside triphosphate hydrolases"/>
    <property type="match status" value="1"/>
</dbReference>
<dbReference type="Pfam" id="PF00270">
    <property type="entry name" value="DEAD"/>
    <property type="match status" value="1"/>
</dbReference>
<dbReference type="GO" id="GO:0005829">
    <property type="term" value="C:cytosol"/>
    <property type="evidence" value="ECO:0007669"/>
    <property type="project" value="TreeGrafter"/>
</dbReference>
<evidence type="ECO:0000313" key="12">
    <source>
        <dbReference type="Proteomes" id="UP000068447"/>
    </source>
</evidence>
<evidence type="ECO:0000259" key="10">
    <source>
        <dbReference type="PROSITE" id="PS51195"/>
    </source>
</evidence>
<dbReference type="CDD" id="cd18787">
    <property type="entry name" value="SF2_C_DEAD"/>
    <property type="match status" value="1"/>
</dbReference>
<dbReference type="SMART" id="SM00490">
    <property type="entry name" value="HELICc"/>
    <property type="match status" value="1"/>
</dbReference>
<dbReference type="InterPro" id="IPR014001">
    <property type="entry name" value="Helicase_ATP-bd"/>
</dbReference>
<feature type="domain" description="Helicase ATP-binding" evidence="8">
    <location>
        <begin position="34"/>
        <end position="205"/>
    </location>
</feature>
<evidence type="ECO:0000256" key="6">
    <source>
        <dbReference type="PROSITE-ProRule" id="PRU00552"/>
    </source>
</evidence>
<feature type="short sequence motif" description="Q motif" evidence="6">
    <location>
        <begin position="3"/>
        <end position="31"/>
    </location>
</feature>
<dbReference type="RefSeq" id="WP_062476557.1">
    <property type="nucleotide sequence ID" value="NZ_CP013650.1"/>
</dbReference>
<keyword evidence="12" id="KW-1185">Reference proteome</keyword>
<dbReference type="OrthoDB" id="9805696at2"/>
<dbReference type="InterPro" id="IPR027417">
    <property type="entry name" value="P-loop_NTPase"/>
</dbReference>
<evidence type="ECO:0000256" key="3">
    <source>
        <dbReference type="ARBA" id="ARBA00022806"/>
    </source>
</evidence>
<dbReference type="PANTHER" id="PTHR47959:SF1">
    <property type="entry name" value="ATP-DEPENDENT RNA HELICASE DBPA"/>
    <property type="match status" value="1"/>
</dbReference>
<feature type="domain" description="Helicase C-terminal" evidence="9">
    <location>
        <begin position="215"/>
        <end position="378"/>
    </location>
</feature>
<dbReference type="InterPro" id="IPR011545">
    <property type="entry name" value="DEAD/DEAH_box_helicase_dom"/>
</dbReference>
<keyword evidence="3 7" id="KW-0347">Helicase</keyword>
<feature type="domain" description="DEAD-box RNA helicase Q" evidence="10">
    <location>
        <begin position="3"/>
        <end position="31"/>
    </location>
</feature>
<keyword evidence="4 7" id="KW-0067">ATP-binding</keyword>
<evidence type="ECO:0000259" key="9">
    <source>
        <dbReference type="PROSITE" id="PS51194"/>
    </source>
</evidence>
<dbReference type="Proteomes" id="UP000068447">
    <property type="component" value="Chromosome"/>
</dbReference>
<evidence type="ECO:0000313" key="11">
    <source>
        <dbReference type="EMBL" id="ALS97448.1"/>
    </source>
</evidence>
<evidence type="ECO:0000256" key="1">
    <source>
        <dbReference type="ARBA" id="ARBA00022741"/>
    </source>
</evidence>
<dbReference type="KEGG" id="lal:AT746_03615"/>
<dbReference type="GO" id="GO:0003676">
    <property type="term" value="F:nucleic acid binding"/>
    <property type="evidence" value="ECO:0007669"/>
    <property type="project" value="InterPro"/>
</dbReference>
<dbReference type="InterPro" id="IPR005580">
    <property type="entry name" value="DbpA/CsdA_RNA-bd_dom"/>
</dbReference>
<evidence type="ECO:0000256" key="5">
    <source>
        <dbReference type="ARBA" id="ARBA00038437"/>
    </source>
</evidence>
<evidence type="ECO:0000256" key="4">
    <source>
        <dbReference type="ARBA" id="ARBA00022840"/>
    </source>
</evidence>
<sequence length="458" mass="50135">MSQAFSSLSLPQPLLENLDSLNYQAMTPIQSASLPFILKGQDVIAQASTGSGKTVAFSVGLLTKLDEQDSKVQALVLCPTRELAEQVSTEIRRLARYKDNIKVLTLYGGVPLASQVASLRHGAQVVVGTPGRILDHMLRRNLDLGAVSTLVLDEADRMLDMGFAEEIAAVTTATPKQRQTLLFSATYPAQIAQISADIQRDPEQVKVESLHDASSIIQRCYEVSKDNRLTTAQALLTHFSPQSAIVFCNSRIDCQQLAEQLSEKGFSAAPLHGDMEQAARQEVLIQFASRSLCVLVATDVAARGLDIEDVDLVLNYHVSADPEVHVHRIGRTGRAGNKGLALTLCSPEETKWAAAIEEYQQQKFNWADAGKLRFKASGITEPLYRTLRMEGGRKQKIRPGDILGALTKDAGIGSEDIGKITLAQNCSYVAVKMRSVKRAMAHFREGKLKGKRIRARKL</sequence>
<gene>
    <name evidence="11" type="ORF">AT746_03615</name>
</gene>
<dbReference type="PROSITE" id="PS00039">
    <property type="entry name" value="DEAD_ATP_HELICASE"/>
    <property type="match status" value="1"/>
</dbReference>
<dbReference type="STRING" id="1526571.AT746_03615"/>
<dbReference type="InterPro" id="IPR000629">
    <property type="entry name" value="RNA-helicase_DEAD-box_CS"/>
</dbReference>